<protein>
    <recommendedName>
        <fullName evidence="5">Protein kinase domain-containing protein</fullName>
    </recommendedName>
</protein>
<keyword evidence="1" id="KW-0067">ATP-binding</keyword>
<dbReference type="Gene3D" id="3.30.200.20">
    <property type="entry name" value="Phosphorylase Kinase, domain 1"/>
    <property type="match status" value="1"/>
</dbReference>
<proteinExistence type="predicted"/>
<evidence type="ECO:0000313" key="3">
    <source>
        <dbReference type="EMBL" id="KRX35179.1"/>
    </source>
</evidence>
<dbReference type="STRING" id="144512.A0A0V0T827"/>
<evidence type="ECO:0008006" key="5">
    <source>
        <dbReference type="Google" id="ProtNLM"/>
    </source>
</evidence>
<sequence>MIPFCLTIKLSHFIAVLFAVLRLMPMLSHNLHFPEVIDNKWQILQRLGAGGFGTVYEVSEVGDEESRYAAKISSYFIKRSKIAL</sequence>
<evidence type="ECO:0000256" key="2">
    <source>
        <dbReference type="SAM" id="SignalP"/>
    </source>
</evidence>
<name>A0A0V0T827_9BILA</name>
<reference evidence="3 4" key="1">
    <citation type="submission" date="2015-01" db="EMBL/GenBank/DDBJ databases">
        <title>Evolution of Trichinella species and genotypes.</title>
        <authorList>
            <person name="Korhonen P.K."/>
            <person name="Edoardo P."/>
            <person name="Giuseppe L.R."/>
            <person name="Gasser R.B."/>
        </authorList>
    </citation>
    <scope>NUCLEOTIDE SEQUENCE [LARGE SCALE GENOMIC DNA]</scope>
    <source>
        <strain evidence="3">ISS417</strain>
    </source>
</reference>
<comment type="caution">
    <text evidence="3">The sequence shown here is derived from an EMBL/GenBank/DDBJ whole genome shotgun (WGS) entry which is preliminary data.</text>
</comment>
<dbReference type="SUPFAM" id="SSF56112">
    <property type="entry name" value="Protein kinase-like (PK-like)"/>
    <property type="match status" value="1"/>
</dbReference>
<dbReference type="InterPro" id="IPR017441">
    <property type="entry name" value="Protein_kinase_ATP_BS"/>
</dbReference>
<dbReference type="EMBL" id="JYDJ01000465">
    <property type="protein sequence ID" value="KRX35179.1"/>
    <property type="molecule type" value="Genomic_DNA"/>
</dbReference>
<dbReference type="Proteomes" id="UP000055048">
    <property type="component" value="Unassembled WGS sequence"/>
</dbReference>
<organism evidence="3 4">
    <name type="scientific">Trichinella murrelli</name>
    <dbReference type="NCBI Taxonomy" id="144512"/>
    <lineage>
        <taxon>Eukaryota</taxon>
        <taxon>Metazoa</taxon>
        <taxon>Ecdysozoa</taxon>
        <taxon>Nematoda</taxon>
        <taxon>Enoplea</taxon>
        <taxon>Dorylaimia</taxon>
        <taxon>Trichinellida</taxon>
        <taxon>Trichinellidae</taxon>
        <taxon>Trichinella</taxon>
    </lineage>
</organism>
<feature type="binding site" evidence="1">
    <location>
        <position position="71"/>
    </location>
    <ligand>
        <name>ATP</name>
        <dbReference type="ChEBI" id="CHEBI:30616"/>
    </ligand>
</feature>
<feature type="chain" id="PRO_5006869007" description="Protein kinase domain-containing protein" evidence="2">
    <location>
        <begin position="29"/>
        <end position="84"/>
    </location>
</feature>
<dbReference type="GO" id="GO:0005524">
    <property type="term" value="F:ATP binding"/>
    <property type="evidence" value="ECO:0007669"/>
    <property type="project" value="UniProtKB-UniRule"/>
</dbReference>
<evidence type="ECO:0000256" key="1">
    <source>
        <dbReference type="PROSITE-ProRule" id="PRU10141"/>
    </source>
</evidence>
<dbReference type="PROSITE" id="PS00107">
    <property type="entry name" value="PROTEIN_KINASE_ATP"/>
    <property type="match status" value="1"/>
</dbReference>
<keyword evidence="2" id="KW-0732">Signal</keyword>
<gene>
    <name evidence="3" type="ORF">T05_12861</name>
</gene>
<dbReference type="InterPro" id="IPR011009">
    <property type="entry name" value="Kinase-like_dom_sf"/>
</dbReference>
<dbReference type="AlphaFoldDB" id="A0A0V0T827"/>
<evidence type="ECO:0000313" key="4">
    <source>
        <dbReference type="Proteomes" id="UP000055048"/>
    </source>
</evidence>
<accession>A0A0V0T827</accession>
<keyword evidence="4" id="KW-1185">Reference proteome</keyword>
<keyword evidence="1" id="KW-0547">Nucleotide-binding</keyword>
<feature type="signal peptide" evidence="2">
    <location>
        <begin position="1"/>
        <end position="28"/>
    </location>
</feature>